<organism evidence="1 2">
    <name type="scientific">Reticulomyxa filosa</name>
    <dbReference type="NCBI Taxonomy" id="46433"/>
    <lineage>
        <taxon>Eukaryota</taxon>
        <taxon>Sar</taxon>
        <taxon>Rhizaria</taxon>
        <taxon>Retaria</taxon>
        <taxon>Foraminifera</taxon>
        <taxon>Monothalamids</taxon>
        <taxon>Reticulomyxidae</taxon>
        <taxon>Reticulomyxa</taxon>
    </lineage>
</organism>
<evidence type="ECO:0000313" key="2">
    <source>
        <dbReference type="Proteomes" id="UP000023152"/>
    </source>
</evidence>
<protein>
    <submittedName>
        <fullName evidence="1">Uncharacterized protein</fullName>
    </submittedName>
</protein>
<dbReference type="Proteomes" id="UP000023152">
    <property type="component" value="Unassembled WGS sequence"/>
</dbReference>
<dbReference type="AlphaFoldDB" id="X6P2I7"/>
<sequence length="135" mass="15941">NSSKYEKEFIECEEQIQHLMAGNVCSTFSHIQQDVFATFFFYIAISTGNDTSTLFFFAKVQHLLCPIKKKKREYSSRVCLHRFKLTSNLFTFDTFVSIPRWNSRRFSVGNMKIFIFFKKEINKVQKPPSSKAREK</sequence>
<evidence type="ECO:0000313" key="1">
    <source>
        <dbReference type="EMBL" id="ETO32348.1"/>
    </source>
</evidence>
<feature type="non-terminal residue" evidence="1">
    <location>
        <position position="1"/>
    </location>
</feature>
<dbReference type="EMBL" id="ASPP01004264">
    <property type="protein sequence ID" value="ETO32348.1"/>
    <property type="molecule type" value="Genomic_DNA"/>
</dbReference>
<name>X6P2I7_RETFI</name>
<accession>X6P2I7</accession>
<gene>
    <name evidence="1" type="ORF">RFI_04769</name>
</gene>
<comment type="caution">
    <text evidence="1">The sequence shown here is derived from an EMBL/GenBank/DDBJ whole genome shotgun (WGS) entry which is preliminary data.</text>
</comment>
<reference evidence="1 2" key="1">
    <citation type="journal article" date="2013" name="Curr. Biol.">
        <title>The Genome of the Foraminiferan Reticulomyxa filosa.</title>
        <authorList>
            <person name="Glockner G."/>
            <person name="Hulsmann N."/>
            <person name="Schleicher M."/>
            <person name="Noegel A.A."/>
            <person name="Eichinger L."/>
            <person name="Gallinger C."/>
            <person name="Pawlowski J."/>
            <person name="Sierra R."/>
            <person name="Euteneuer U."/>
            <person name="Pillet L."/>
            <person name="Moustafa A."/>
            <person name="Platzer M."/>
            <person name="Groth M."/>
            <person name="Szafranski K."/>
            <person name="Schliwa M."/>
        </authorList>
    </citation>
    <scope>NUCLEOTIDE SEQUENCE [LARGE SCALE GENOMIC DNA]</scope>
</reference>
<proteinExistence type="predicted"/>
<keyword evidence="2" id="KW-1185">Reference proteome</keyword>